<feature type="region of interest" description="Disordered" evidence="6">
    <location>
        <begin position="446"/>
        <end position="524"/>
    </location>
</feature>
<sequence>MAVAVEALRLNFAGRLLLAPMVRIGTLPTRLLALDYGADIVYCEELIDLKMLQCTRTENEALGTVDFVTSNGKTVFRTCSQERDKVVFQMGTADSDRALQVARLVEHDVAAIDVNMGCPKEYSTKGGMGAALLSDPEKIEEILTKLVKGISKPVTCKIRILPSLEATLSLVRRIEKTGVSAIAVHGRTKDERPRHAVRCDVIKAVSEAVSIPVIANGGSHDFIKSYEDIETFKKACGTTSVMVGRAAMWNPSVLRKEGPLPLDDVIHAYIRYAVKYDNSQHNTKYCLCQMLRDQLESPLGKQLYACQSLEEISDLFGMGEFCRDARERHRAAVERLNGRDATSRLLRSDLASDVTAAYAHFDRREYPENVTPKAVVLEWCRHSKHGQPQYTTEQRSEDRFFRSVAVVAGKKYSTINWEKSKKLAEQAAAVVCVESLGLPSMKLTREGSKLSAVSNKRKRGADREQQGEEVAEVGQGAKETDVLRTPSARALDEGEMDTRGGGGSGEKIPGGCSKGTVRAEKGSE</sequence>
<dbReference type="CDD" id="cd19871">
    <property type="entry name" value="DSRM_DUS2L"/>
    <property type="match status" value="1"/>
</dbReference>
<keyword evidence="5" id="KW-0560">Oxidoreductase</keyword>
<evidence type="ECO:0000313" key="8">
    <source>
        <dbReference type="Proteomes" id="UP001318040"/>
    </source>
</evidence>
<dbReference type="InterPro" id="IPR044463">
    <property type="entry name" value="DUS2_DSRM"/>
</dbReference>
<evidence type="ECO:0000256" key="5">
    <source>
        <dbReference type="ARBA" id="ARBA00023002"/>
    </source>
</evidence>
<dbReference type="AlphaFoldDB" id="A0AAJ7THA2"/>
<accession>A0AAJ7THA2</accession>
<dbReference type="SUPFAM" id="SSF54768">
    <property type="entry name" value="dsRNA-binding domain-like"/>
    <property type="match status" value="1"/>
</dbReference>
<evidence type="ECO:0000313" key="9">
    <source>
        <dbReference type="RefSeq" id="XP_032816618.1"/>
    </source>
</evidence>
<dbReference type="CTD" id="54920"/>
<gene>
    <name evidence="9" type="primary">DUS2</name>
</gene>
<dbReference type="InterPro" id="IPR013785">
    <property type="entry name" value="Aldolase_TIM"/>
</dbReference>
<dbReference type="GO" id="GO:0017150">
    <property type="term" value="F:tRNA dihydrouridine synthase activity"/>
    <property type="evidence" value="ECO:0007669"/>
    <property type="project" value="InterPro"/>
</dbReference>
<dbReference type="SUPFAM" id="SSF51395">
    <property type="entry name" value="FMN-linked oxidoreductases"/>
    <property type="match status" value="1"/>
</dbReference>
<keyword evidence="3" id="KW-0288">FMN</keyword>
<dbReference type="RefSeq" id="XP_032816618.1">
    <property type="nucleotide sequence ID" value="XM_032960727.1"/>
</dbReference>
<dbReference type="Pfam" id="PF00035">
    <property type="entry name" value="dsrm"/>
    <property type="match status" value="1"/>
</dbReference>
<dbReference type="SMART" id="SM00358">
    <property type="entry name" value="DSRM"/>
    <property type="match status" value="1"/>
</dbReference>
<dbReference type="Proteomes" id="UP001318040">
    <property type="component" value="Chromosome 25"/>
</dbReference>
<dbReference type="Pfam" id="PF01207">
    <property type="entry name" value="Dus"/>
    <property type="match status" value="1"/>
</dbReference>
<protein>
    <submittedName>
        <fullName evidence="9">tRNA-dihydrouridine(20) synthase [NAD(P)+]-like isoform X1</fullName>
    </submittedName>
</protein>
<name>A0AAJ7THA2_PETMA</name>
<keyword evidence="2" id="KW-0285">Flavoprotein</keyword>
<evidence type="ECO:0000259" key="7">
    <source>
        <dbReference type="SMART" id="SM00358"/>
    </source>
</evidence>
<evidence type="ECO:0000256" key="1">
    <source>
        <dbReference type="ARBA" id="ARBA00001917"/>
    </source>
</evidence>
<dbReference type="KEGG" id="pmrn:116945984"/>
<dbReference type="InterPro" id="IPR035587">
    <property type="entry name" value="DUS-like_FMN-bd"/>
</dbReference>
<dbReference type="GO" id="GO:0000049">
    <property type="term" value="F:tRNA binding"/>
    <property type="evidence" value="ECO:0007669"/>
    <property type="project" value="InterPro"/>
</dbReference>
<dbReference type="PANTHER" id="PTHR45936">
    <property type="entry name" value="TRNA-DIHYDROURIDINE(20) SYNTHASE [NAD(P)+]-LIKE"/>
    <property type="match status" value="1"/>
</dbReference>
<dbReference type="GO" id="GO:0050660">
    <property type="term" value="F:flavin adenine dinucleotide binding"/>
    <property type="evidence" value="ECO:0007669"/>
    <property type="project" value="InterPro"/>
</dbReference>
<comment type="cofactor">
    <cofactor evidence="1">
        <name>FMN</name>
        <dbReference type="ChEBI" id="CHEBI:58210"/>
    </cofactor>
</comment>
<dbReference type="PANTHER" id="PTHR45936:SF1">
    <property type="entry name" value="TRNA-DIHYDROURIDINE(20) SYNTHASE [NAD(P)+]-LIKE"/>
    <property type="match status" value="1"/>
</dbReference>
<dbReference type="InterPro" id="IPR018517">
    <property type="entry name" value="tRNA_hU_synthase_CS"/>
</dbReference>
<evidence type="ECO:0000256" key="6">
    <source>
        <dbReference type="SAM" id="MobiDB-lite"/>
    </source>
</evidence>
<feature type="domain" description="DRBM" evidence="7">
    <location>
        <begin position="372"/>
        <end position="437"/>
    </location>
</feature>
<organism evidence="8 9">
    <name type="scientific">Petromyzon marinus</name>
    <name type="common">Sea lamprey</name>
    <dbReference type="NCBI Taxonomy" id="7757"/>
    <lineage>
        <taxon>Eukaryota</taxon>
        <taxon>Metazoa</taxon>
        <taxon>Chordata</taxon>
        <taxon>Craniata</taxon>
        <taxon>Vertebrata</taxon>
        <taxon>Cyclostomata</taxon>
        <taxon>Hyperoartia</taxon>
        <taxon>Petromyzontiformes</taxon>
        <taxon>Petromyzontidae</taxon>
        <taxon>Petromyzon</taxon>
    </lineage>
</organism>
<reference evidence="9" key="1">
    <citation type="submission" date="2025-08" db="UniProtKB">
        <authorList>
            <consortium name="RefSeq"/>
        </authorList>
    </citation>
    <scope>IDENTIFICATION</scope>
    <source>
        <tissue evidence="9">Sperm</tissue>
    </source>
</reference>
<dbReference type="InterPro" id="IPR052582">
    <property type="entry name" value="tRNA-DUS-like"/>
</dbReference>
<dbReference type="CDD" id="cd02801">
    <property type="entry name" value="DUS_like_FMN"/>
    <property type="match status" value="1"/>
</dbReference>
<evidence type="ECO:0000256" key="2">
    <source>
        <dbReference type="ARBA" id="ARBA00022630"/>
    </source>
</evidence>
<dbReference type="PROSITE" id="PS01136">
    <property type="entry name" value="UPF0034"/>
    <property type="match status" value="1"/>
</dbReference>
<dbReference type="Gene3D" id="3.30.160.20">
    <property type="match status" value="1"/>
</dbReference>
<evidence type="ECO:0000256" key="3">
    <source>
        <dbReference type="ARBA" id="ARBA00022643"/>
    </source>
</evidence>
<dbReference type="InterPro" id="IPR014720">
    <property type="entry name" value="dsRBD_dom"/>
</dbReference>
<proteinExistence type="predicted"/>
<dbReference type="GO" id="GO:0005737">
    <property type="term" value="C:cytoplasm"/>
    <property type="evidence" value="ECO:0007669"/>
    <property type="project" value="TreeGrafter"/>
</dbReference>
<dbReference type="Gene3D" id="3.20.20.70">
    <property type="entry name" value="Aldolase class I"/>
    <property type="match status" value="1"/>
</dbReference>
<evidence type="ECO:0000256" key="4">
    <source>
        <dbReference type="ARBA" id="ARBA00022694"/>
    </source>
</evidence>
<keyword evidence="4" id="KW-0819">tRNA processing</keyword>
<keyword evidence="8" id="KW-1185">Reference proteome</keyword>